<proteinExistence type="predicted"/>
<gene>
    <name evidence="2" type="ORF">AXF42_Ash016586</name>
</gene>
<sequence>MNDDCVDVNVKLAIYARVPNGLVSMEGKNSAQSCSNIAVRSAPIAPEANSKPPGTPDVHFNARINFREDKRMADQPKHQGVSYASALNGDGRFDNRRNSKNTIIMIPPLKVEQAIQQKEGIVAQDNEDVEQLAGEWRHALI</sequence>
<keyword evidence="3" id="KW-1185">Reference proteome</keyword>
<dbReference type="AlphaFoldDB" id="A0A2I0A1H7"/>
<name>A0A2I0A1H7_9ASPA</name>
<dbReference type="Proteomes" id="UP000236161">
    <property type="component" value="Unassembled WGS sequence"/>
</dbReference>
<reference evidence="2 3" key="1">
    <citation type="journal article" date="2017" name="Nature">
        <title>The Apostasia genome and the evolution of orchids.</title>
        <authorList>
            <person name="Zhang G.Q."/>
            <person name="Liu K.W."/>
            <person name="Li Z."/>
            <person name="Lohaus R."/>
            <person name="Hsiao Y.Y."/>
            <person name="Niu S.C."/>
            <person name="Wang J.Y."/>
            <person name="Lin Y.C."/>
            <person name="Xu Q."/>
            <person name="Chen L.J."/>
            <person name="Yoshida K."/>
            <person name="Fujiwara S."/>
            <person name="Wang Z.W."/>
            <person name="Zhang Y.Q."/>
            <person name="Mitsuda N."/>
            <person name="Wang M."/>
            <person name="Liu G.H."/>
            <person name="Pecoraro L."/>
            <person name="Huang H.X."/>
            <person name="Xiao X.J."/>
            <person name="Lin M."/>
            <person name="Wu X.Y."/>
            <person name="Wu W.L."/>
            <person name="Chen Y.Y."/>
            <person name="Chang S.B."/>
            <person name="Sakamoto S."/>
            <person name="Ohme-Takagi M."/>
            <person name="Yagi M."/>
            <person name="Zeng S.J."/>
            <person name="Shen C.Y."/>
            <person name="Yeh C.M."/>
            <person name="Luo Y.B."/>
            <person name="Tsai W.C."/>
            <person name="Van de Peer Y."/>
            <person name="Liu Z.J."/>
        </authorList>
    </citation>
    <scope>NUCLEOTIDE SEQUENCE [LARGE SCALE GENOMIC DNA]</scope>
    <source>
        <strain evidence="3">cv. Shenzhen</strain>
        <tissue evidence="2">Stem</tissue>
    </source>
</reference>
<evidence type="ECO:0000313" key="3">
    <source>
        <dbReference type="Proteomes" id="UP000236161"/>
    </source>
</evidence>
<accession>A0A2I0A1H7</accession>
<protein>
    <submittedName>
        <fullName evidence="2">Uncharacterized protein</fullName>
    </submittedName>
</protein>
<organism evidence="2 3">
    <name type="scientific">Apostasia shenzhenica</name>
    <dbReference type="NCBI Taxonomy" id="1088818"/>
    <lineage>
        <taxon>Eukaryota</taxon>
        <taxon>Viridiplantae</taxon>
        <taxon>Streptophyta</taxon>
        <taxon>Embryophyta</taxon>
        <taxon>Tracheophyta</taxon>
        <taxon>Spermatophyta</taxon>
        <taxon>Magnoliopsida</taxon>
        <taxon>Liliopsida</taxon>
        <taxon>Asparagales</taxon>
        <taxon>Orchidaceae</taxon>
        <taxon>Apostasioideae</taxon>
        <taxon>Apostasia</taxon>
    </lineage>
</organism>
<feature type="region of interest" description="Disordered" evidence="1">
    <location>
        <begin position="70"/>
        <end position="94"/>
    </location>
</feature>
<dbReference type="EMBL" id="KZ452038">
    <property type="protein sequence ID" value="PKA49397.1"/>
    <property type="molecule type" value="Genomic_DNA"/>
</dbReference>
<evidence type="ECO:0000256" key="1">
    <source>
        <dbReference type="SAM" id="MobiDB-lite"/>
    </source>
</evidence>
<evidence type="ECO:0000313" key="2">
    <source>
        <dbReference type="EMBL" id="PKA49397.1"/>
    </source>
</evidence>